<evidence type="ECO:0000256" key="1">
    <source>
        <dbReference type="SAM" id="MobiDB-lite"/>
    </source>
</evidence>
<reference evidence="2 3" key="1">
    <citation type="submission" date="2016-10" db="EMBL/GenBank/DDBJ databases">
        <authorList>
            <person name="de Groot N.N."/>
        </authorList>
    </citation>
    <scope>NUCLEOTIDE SEQUENCE [LARGE SCALE GENOMIC DNA]</scope>
    <source>
        <strain evidence="2 3">CGMCC 1.10457</strain>
    </source>
</reference>
<dbReference type="Proteomes" id="UP000199062">
    <property type="component" value="Unassembled WGS sequence"/>
</dbReference>
<feature type="region of interest" description="Disordered" evidence="1">
    <location>
        <begin position="650"/>
        <end position="688"/>
    </location>
</feature>
<proteinExistence type="predicted"/>
<name>A0A1I6L4T5_9EURY</name>
<dbReference type="EMBL" id="FOZK01000002">
    <property type="protein sequence ID" value="SFR98278.1"/>
    <property type="molecule type" value="Genomic_DNA"/>
</dbReference>
<dbReference type="RefSeq" id="WP_089816348.1">
    <property type="nucleotide sequence ID" value="NZ_FOZK01000002.1"/>
</dbReference>
<feature type="compositionally biased region" description="Polar residues" evidence="1">
    <location>
        <begin position="35"/>
        <end position="49"/>
    </location>
</feature>
<evidence type="ECO:0000313" key="3">
    <source>
        <dbReference type="Proteomes" id="UP000199062"/>
    </source>
</evidence>
<accession>A0A1I6L4T5</accession>
<dbReference type="AlphaFoldDB" id="A0A1I6L4T5"/>
<dbReference type="OrthoDB" id="271491at2157"/>
<dbReference type="InterPro" id="IPR013783">
    <property type="entry name" value="Ig-like_fold"/>
</dbReference>
<protein>
    <recommendedName>
        <fullName evidence="4">CARDB protein</fullName>
    </recommendedName>
</protein>
<evidence type="ECO:0000313" key="2">
    <source>
        <dbReference type="EMBL" id="SFR98278.1"/>
    </source>
</evidence>
<organism evidence="2 3">
    <name type="scientific">Halomicrobium zhouii</name>
    <dbReference type="NCBI Taxonomy" id="767519"/>
    <lineage>
        <taxon>Archaea</taxon>
        <taxon>Methanobacteriati</taxon>
        <taxon>Methanobacteriota</taxon>
        <taxon>Stenosarchaea group</taxon>
        <taxon>Halobacteria</taxon>
        <taxon>Halobacteriales</taxon>
        <taxon>Haloarculaceae</taxon>
        <taxon>Halomicrobium</taxon>
    </lineage>
</organism>
<feature type="compositionally biased region" description="Low complexity" evidence="1">
    <location>
        <begin position="654"/>
        <end position="688"/>
    </location>
</feature>
<sequence length="713" mass="76073">MRLARRAVLVLVFASVLLTGAVAPAVASGDVAPRQDSSGPAQIGFQSDDGTTINATQEFALTPSTPGEVSVELEYTISSGVVSLHTELPDDAEVTETDGFVRDGWREYRWDETTSTPSITYTIPVNESLNETGPDGTDGDLVAVDAGDWALFQRPPVTTDWTRYSSAGPVAYDRTSTTAGPGATGEWLVYLGEHETYERTASDQRFRLVVPANASMRDAPRSVLDSLADASDALRVGDRDDEVFVVAAPTDGVQWGVRGYQTGESDLWVRDVEPVDSAENPWVHEYVHTRQDFALDPEMRWFREASASYYAALLTYEQGRVPYDAFSQRIGTGANSSYADAVLANQSTWQSAPDYDKGALVAGQLDRQIRNTRDQERTLQTVVQAMNAESGPVSLSDFLAALGEHGDDEIVDAATRYAEEPANVTMWDQPAHVMAFGDPPARIGFQLPGDGNDAAYRVEGSYRNATIEASDGPVVVVPGERLRVGTVVENAGGRAGNFTARLAVNGSVVDQANGSVAPNETVVLGLNHTFDEPGTYELAVGGDERTVEVREPAEGRVTDVTVTSREVMKGESVQMRARVQNDASVPAETSVVFRRDDGLAVAETVRLAPDSAGWVDASVPMSRTGATTVRVDGAGEVTVAVRAPPVQTTVGENATDSTTDSPTTVTTATQTHSRTATPTDTPGSTSSGLGTEALAVTLTVALVATLAVLRERR</sequence>
<feature type="region of interest" description="Disordered" evidence="1">
    <location>
        <begin position="30"/>
        <end position="49"/>
    </location>
</feature>
<dbReference type="Gene3D" id="2.60.40.10">
    <property type="entry name" value="Immunoglobulins"/>
    <property type="match status" value="1"/>
</dbReference>
<evidence type="ECO:0008006" key="4">
    <source>
        <dbReference type="Google" id="ProtNLM"/>
    </source>
</evidence>
<gene>
    <name evidence="2" type="ORF">SAMN05216559_2005</name>
</gene>
<keyword evidence="3" id="KW-1185">Reference proteome</keyword>